<dbReference type="STRING" id="927664.SAMN05421780_101786"/>
<proteinExistence type="predicted"/>
<accession>A0A1I1EFK3</accession>
<dbReference type="EMBL" id="FOLE01000001">
    <property type="protein sequence ID" value="SFB85881.1"/>
    <property type="molecule type" value="Genomic_DNA"/>
</dbReference>
<sequence>MIDLKLFNIRKYVRVNPLPVGHRQFLLVACGDTSHGHGVYSNIITTKMPSQKALVRRALGTNPLGLQSL</sequence>
<reference evidence="1 2" key="1">
    <citation type="submission" date="2016-10" db="EMBL/GenBank/DDBJ databases">
        <authorList>
            <person name="de Groot N.N."/>
        </authorList>
    </citation>
    <scope>NUCLEOTIDE SEQUENCE [LARGE SCALE GENOMIC DNA]</scope>
    <source>
        <strain evidence="1 2">DSM 6793</strain>
    </source>
</reference>
<dbReference type="AlphaFoldDB" id="A0A1I1EFK3"/>
<evidence type="ECO:0000313" key="2">
    <source>
        <dbReference type="Proteomes" id="UP000199514"/>
    </source>
</evidence>
<gene>
    <name evidence="1" type="ORF">SAMN05421780_101786</name>
</gene>
<dbReference type="Proteomes" id="UP000199514">
    <property type="component" value="Unassembled WGS sequence"/>
</dbReference>
<name>A0A1I1EFK3_9BACT</name>
<evidence type="ECO:0000313" key="1">
    <source>
        <dbReference type="EMBL" id="SFB85881.1"/>
    </source>
</evidence>
<protein>
    <submittedName>
        <fullName evidence="1">Uncharacterized protein</fullName>
    </submittedName>
</protein>
<dbReference type="RefSeq" id="WP_091507613.1">
    <property type="nucleotide sequence ID" value="NZ_FOLE01000001.1"/>
</dbReference>
<organism evidence="1 2">
    <name type="scientific">Flexibacter flexilis DSM 6793</name>
    <dbReference type="NCBI Taxonomy" id="927664"/>
    <lineage>
        <taxon>Bacteria</taxon>
        <taxon>Pseudomonadati</taxon>
        <taxon>Bacteroidota</taxon>
        <taxon>Cytophagia</taxon>
        <taxon>Cytophagales</taxon>
        <taxon>Flexibacteraceae</taxon>
        <taxon>Flexibacter</taxon>
    </lineage>
</organism>
<keyword evidence="2" id="KW-1185">Reference proteome</keyword>